<feature type="transmembrane region" description="Helical" evidence="1">
    <location>
        <begin position="218"/>
        <end position="236"/>
    </location>
</feature>
<protein>
    <submittedName>
        <fullName evidence="2">ABC-2 family transporter protein</fullName>
    </submittedName>
</protein>
<feature type="transmembrane region" description="Helical" evidence="1">
    <location>
        <begin position="319"/>
        <end position="343"/>
    </location>
</feature>
<feature type="transmembrane region" description="Helical" evidence="1">
    <location>
        <begin position="459"/>
        <end position="476"/>
    </location>
</feature>
<sequence length="820" mass="90341">MSTEATLTALTTTRHEASSTAWFWWKETRQLAPLVALLAIVSLLIVVINAVLGAAMGWLRLQLPHEVTMLVFPGLFATGAGPLLVGQERSQRTIDWLALLPVSSKRIASTKLLVGMIGLAVMWVFALLVILVFELGQRDTSHWTIGGQTGYSGNPFSYPVWISHSLFVLLAGFYVAWRIKNQFYSLIALIPLAFSPLIATSLVSEFANRPMAAGQLDWINLGFTLLGIVIVTPITYRAAIRTLGAAEAPSVKPLLDVSPHSPARETNDAIAPTFGTQTAPIIWQSIHSAKGMLAILIGMLLISFLAAVQLAAVDRYRGIIGLLPWLLLLAPLAVCWLGISVFKHDGASERVRFLADLGVSPGKTYFALHVVPIAILCCSLLVYGLWNLTVIHRDSVSSFAAGLPTLVTISMFVVWIYSISQWVSQFVRTLILSVILAPILALITAGWLVFAYVSLGFPIYGLILCGLAPMVATFVMMRRYMDTGDRPLTFVVGGGVAGLIVLLPIGFATAHVLSVPTMDPTLRAELLGEAQRDSGRNARYVVVPVTGFADDFAFRHDPLGDKMKDLQDHLGQYKLDPQKSVASLKSNAGADVVAHIGPWEYTRWHGNMMRARIQWRQQQDDPAWSEMAQWLDASATLLPAVRRSTLLSGQEIADRLEVLMIDTLQTDVPAERADEPAVQAATQAIGTPAGRAAARRRAVVVTWQHNFQDDRGRYLNHHLTVLEHQPPGLVGWMQPRFYDSLVTAMLEGIDAAANRSDDIGWRWELHQLHQTGGEFQTSRYGDNLRSLPAIETMTVDRVNGYGQLWGRDWEYVELKIRTQP</sequence>
<dbReference type="EMBL" id="CP036432">
    <property type="protein sequence ID" value="QDV85107.1"/>
    <property type="molecule type" value="Genomic_DNA"/>
</dbReference>
<feature type="transmembrane region" description="Helical" evidence="1">
    <location>
        <begin position="430"/>
        <end position="453"/>
    </location>
</feature>
<feature type="transmembrane region" description="Helical" evidence="1">
    <location>
        <begin position="364"/>
        <end position="386"/>
    </location>
</feature>
<organism evidence="2 3">
    <name type="scientific">Stieleria magnilauensis</name>
    <dbReference type="NCBI Taxonomy" id="2527963"/>
    <lineage>
        <taxon>Bacteria</taxon>
        <taxon>Pseudomonadati</taxon>
        <taxon>Planctomycetota</taxon>
        <taxon>Planctomycetia</taxon>
        <taxon>Pirellulales</taxon>
        <taxon>Pirellulaceae</taxon>
        <taxon>Stieleria</taxon>
    </lineage>
</organism>
<evidence type="ECO:0000313" key="3">
    <source>
        <dbReference type="Proteomes" id="UP000318081"/>
    </source>
</evidence>
<accession>A0ABX5XTP6</accession>
<gene>
    <name evidence="2" type="ORF">TBK1r_40610</name>
</gene>
<evidence type="ECO:0000313" key="2">
    <source>
        <dbReference type="EMBL" id="QDV85107.1"/>
    </source>
</evidence>
<feature type="transmembrane region" description="Helical" evidence="1">
    <location>
        <begin position="34"/>
        <end position="61"/>
    </location>
</feature>
<feature type="transmembrane region" description="Helical" evidence="1">
    <location>
        <begin position="112"/>
        <end position="136"/>
    </location>
</feature>
<feature type="transmembrane region" description="Helical" evidence="1">
    <location>
        <begin position="488"/>
        <end position="513"/>
    </location>
</feature>
<feature type="transmembrane region" description="Helical" evidence="1">
    <location>
        <begin position="183"/>
        <end position="203"/>
    </location>
</feature>
<reference evidence="2 3" key="1">
    <citation type="submission" date="2019-02" db="EMBL/GenBank/DDBJ databases">
        <title>Deep-cultivation of Planctomycetes and their phenomic and genomic characterization uncovers novel biology.</title>
        <authorList>
            <person name="Wiegand S."/>
            <person name="Jogler M."/>
            <person name="Boedeker C."/>
            <person name="Pinto D."/>
            <person name="Vollmers J."/>
            <person name="Rivas-Marin E."/>
            <person name="Kohn T."/>
            <person name="Peeters S.H."/>
            <person name="Heuer A."/>
            <person name="Rast P."/>
            <person name="Oberbeckmann S."/>
            <person name="Bunk B."/>
            <person name="Jeske O."/>
            <person name="Meyerdierks A."/>
            <person name="Storesund J.E."/>
            <person name="Kallscheuer N."/>
            <person name="Luecker S."/>
            <person name="Lage O.M."/>
            <person name="Pohl T."/>
            <person name="Merkel B.J."/>
            <person name="Hornburger P."/>
            <person name="Mueller R.-W."/>
            <person name="Bruemmer F."/>
            <person name="Labrenz M."/>
            <person name="Spormann A.M."/>
            <person name="Op den Camp H."/>
            <person name="Overmann J."/>
            <person name="Amann R."/>
            <person name="Jetten M.S.M."/>
            <person name="Mascher T."/>
            <person name="Medema M.H."/>
            <person name="Devos D.P."/>
            <person name="Kaster A.-K."/>
            <person name="Ovreas L."/>
            <person name="Rohde M."/>
            <person name="Galperin M.Y."/>
            <person name="Jogler C."/>
        </authorList>
    </citation>
    <scope>NUCLEOTIDE SEQUENCE [LARGE SCALE GENOMIC DNA]</scope>
    <source>
        <strain evidence="2 3">TBK1r</strain>
    </source>
</reference>
<feature type="transmembrane region" description="Helical" evidence="1">
    <location>
        <begin position="156"/>
        <end position="176"/>
    </location>
</feature>
<feature type="transmembrane region" description="Helical" evidence="1">
    <location>
        <begin position="398"/>
        <end position="418"/>
    </location>
</feature>
<dbReference type="Proteomes" id="UP000318081">
    <property type="component" value="Chromosome"/>
</dbReference>
<evidence type="ECO:0000256" key="1">
    <source>
        <dbReference type="SAM" id="Phobius"/>
    </source>
</evidence>
<keyword evidence="1" id="KW-1133">Transmembrane helix</keyword>
<keyword evidence="1" id="KW-0812">Transmembrane</keyword>
<name>A0ABX5XTP6_9BACT</name>
<feature type="transmembrane region" description="Helical" evidence="1">
    <location>
        <begin position="67"/>
        <end position="85"/>
    </location>
</feature>
<proteinExistence type="predicted"/>
<keyword evidence="3" id="KW-1185">Reference proteome</keyword>
<dbReference type="RefSeq" id="WP_145214312.1">
    <property type="nucleotide sequence ID" value="NZ_CP036432.1"/>
</dbReference>
<keyword evidence="1" id="KW-0472">Membrane</keyword>
<feature type="transmembrane region" description="Helical" evidence="1">
    <location>
        <begin position="293"/>
        <end position="313"/>
    </location>
</feature>